<dbReference type="Proteomes" id="UP000262004">
    <property type="component" value="Chromosome"/>
</dbReference>
<dbReference type="Pfam" id="PF22308">
    <property type="entry name" value="DUF6969"/>
    <property type="match status" value="1"/>
</dbReference>
<gene>
    <name evidence="2" type="ORF">HPTL_2024</name>
</gene>
<organism evidence="2 3">
    <name type="scientific">Hydrogenophilus thermoluteolus</name>
    <name type="common">Pseudomonas hydrogenothermophila</name>
    <dbReference type="NCBI Taxonomy" id="297"/>
    <lineage>
        <taxon>Bacteria</taxon>
        <taxon>Pseudomonadati</taxon>
        <taxon>Pseudomonadota</taxon>
        <taxon>Hydrogenophilia</taxon>
        <taxon>Hydrogenophilales</taxon>
        <taxon>Hydrogenophilaceae</taxon>
        <taxon>Hydrogenophilus</taxon>
    </lineage>
</organism>
<dbReference type="AlphaFoldDB" id="A0A2Z6E0X0"/>
<dbReference type="InterPro" id="IPR054242">
    <property type="entry name" value="DUF6969"/>
</dbReference>
<feature type="domain" description="DUF6969" evidence="1">
    <location>
        <begin position="35"/>
        <end position="230"/>
    </location>
</feature>
<keyword evidence="3" id="KW-1185">Reference proteome</keyword>
<accession>A0A2Z6E0X0</accession>
<evidence type="ECO:0000313" key="3">
    <source>
        <dbReference type="Proteomes" id="UP000262004"/>
    </source>
</evidence>
<dbReference type="KEGG" id="htl:HPTL_2024"/>
<protein>
    <recommendedName>
        <fullName evidence="1">DUF6969 domain-containing protein</fullName>
    </recommendedName>
</protein>
<proteinExistence type="predicted"/>
<dbReference type="EMBL" id="AP018558">
    <property type="protein sequence ID" value="BBD78278.1"/>
    <property type="molecule type" value="Genomic_DNA"/>
</dbReference>
<evidence type="ECO:0000313" key="2">
    <source>
        <dbReference type="EMBL" id="BBD78278.1"/>
    </source>
</evidence>
<dbReference type="RefSeq" id="WP_119335918.1">
    <property type="nucleotide sequence ID" value="NZ_AP018558.1"/>
</dbReference>
<name>A0A2Z6E0X0_HYDTE</name>
<evidence type="ECO:0000259" key="1">
    <source>
        <dbReference type="Pfam" id="PF22308"/>
    </source>
</evidence>
<reference evidence="2 3" key="1">
    <citation type="submission" date="2018-04" db="EMBL/GenBank/DDBJ databases">
        <title>Complete genome sequence of Hydrogenophilus thermoluteolus TH-1.</title>
        <authorList>
            <person name="Arai H."/>
        </authorList>
    </citation>
    <scope>NUCLEOTIDE SEQUENCE [LARGE SCALE GENOMIC DNA]</scope>
    <source>
        <strain evidence="2 3">TH-1</strain>
    </source>
</reference>
<dbReference type="OrthoDB" id="6115415at2"/>
<sequence length="251" mass="28001">MDAREAPARLADPARIAVSAPETWSARAQRRARTAVKDWALAEGALRAAGSDVVREMLRTAARFVTLDHYPEGDVLDAHTGAQYYYHAHRSGEHGHFHCFARPPLLSPEAAWQSREGKRFGPQGDEAIAHLVAIGMDAWGRPISLFLTNRWVTDETWVPAHRLLPLVNRFAVTHAYPNWAANIWLTTFIRAVQPWIVALLRARDARIAAHLAAQPELLEDRSVEVIVQMELTTAWPALAAWAGLELPPIPE</sequence>